<evidence type="ECO:0000256" key="5">
    <source>
        <dbReference type="SAM" id="MobiDB-lite"/>
    </source>
</evidence>
<keyword evidence="2 6" id="KW-0812">Transmembrane</keyword>
<feature type="transmembrane region" description="Helical" evidence="6">
    <location>
        <begin position="410"/>
        <end position="432"/>
    </location>
</feature>
<keyword evidence="4 6" id="KW-0472">Membrane</keyword>
<feature type="transmembrane region" description="Helical" evidence="6">
    <location>
        <begin position="49"/>
        <end position="68"/>
    </location>
</feature>
<dbReference type="GO" id="GO:0022857">
    <property type="term" value="F:transmembrane transporter activity"/>
    <property type="evidence" value="ECO:0007669"/>
    <property type="project" value="InterPro"/>
</dbReference>
<dbReference type="Pfam" id="PF00083">
    <property type="entry name" value="Sugar_tr"/>
    <property type="match status" value="2"/>
</dbReference>
<comment type="subcellular location">
    <subcellularLocation>
        <location evidence="1">Membrane</location>
        <topology evidence="1">Multi-pass membrane protein</topology>
    </subcellularLocation>
</comment>
<dbReference type="InterPro" id="IPR005828">
    <property type="entry name" value="MFS_sugar_transport-like"/>
</dbReference>
<dbReference type="InterPro" id="IPR036259">
    <property type="entry name" value="MFS_trans_sf"/>
</dbReference>
<proteinExistence type="predicted"/>
<feature type="region of interest" description="Disordered" evidence="5">
    <location>
        <begin position="1"/>
        <end position="22"/>
    </location>
</feature>
<name>A0A8D8W6D7_9HEMI</name>
<dbReference type="PROSITE" id="PS50850">
    <property type="entry name" value="MFS"/>
    <property type="match status" value="1"/>
</dbReference>
<organism evidence="8">
    <name type="scientific">Cacopsylla melanoneura</name>
    <dbReference type="NCBI Taxonomy" id="428564"/>
    <lineage>
        <taxon>Eukaryota</taxon>
        <taxon>Metazoa</taxon>
        <taxon>Ecdysozoa</taxon>
        <taxon>Arthropoda</taxon>
        <taxon>Hexapoda</taxon>
        <taxon>Insecta</taxon>
        <taxon>Pterygota</taxon>
        <taxon>Neoptera</taxon>
        <taxon>Paraneoptera</taxon>
        <taxon>Hemiptera</taxon>
        <taxon>Sternorrhyncha</taxon>
        <taxon>Psylloidea</taxon>
        <taxon>Psyllidae</taxon>
        <taxon>Psyllinae</taxon>
        <taxon>Cacopsylla</taxon>
    </lineage>
</organism>
<dbReference type="InterPro" id="IPR005829">
    <property type="entry name" value="Sugar_transporter_CS"/>
</dbReference>
<evidence type="ECO:0000256" key="2">
    <source>
        <dbReference type="ARBA" id="ARBA00022692"/>
    </source>
</evidence>
<dbReference type="InterPro" id="IPR050549">
    <property type="entry name" value="MFS_Trehalose_Transporter"/>
</dbReference>
<feature type="transmembrane region" description="Helical" evidence="6">
    <location>
        <begin position="444"/>
        <end position="464"/>
    </location>
</feature>
<protein>
    <submittedName>
        <fullName evidence="8">Facilitated trehalose transporter Tret1</fullName>
    </submittedName>
</protein>
<feature type="transmembrane region" description="Helical" evidence="6">
    <location>
        <begin position="160"/>
        <end position="182"/>
    </location>
</feature>
<dbReference type="GO" id="GO:0016020">
    <property type="term" value="C:membrane"/>
    <property type="evidence" value="ECO:0007669"/>
    <property type="project" value="UniProtKB-SubCell"/>
</dbReference>
<evidence type="ECO:0000256" key="4">
    <source>
        <dbReference type="ARBA" id="ARBA00023136"/>
    </source>
</evidence>
<dbReference type="PANTHER" id="PTHR48021:SF39">
    <property type="entry name" value="MAJOR FACILITATOR SUPERFAMILY (MFS) PROFILE DOMAIN-CONTAINING PROTEIN"/>
    <property type="match status" value="1"/>
</dbReference>
<evidence type="ECO:0000313" key="8">
    <source>
        <dbReference type="EMBL" id="CAG6647493.1"/>
    </source>
</evidence>
<feature type="transmembrane region" description="Helical" evidence="6">
    <location>
        <begin position="384"/>
        <end position="403"/>
    </location>
</feature>
<feature type="transmembrane region" description="Helical" evidence="6">
    <location>
        <begin position="138"/>
        <end position="154"/>
    </location>
</feature>
<keyword evidence="3 6" id="KW-1133">Transmembrane helix</keyword>
<dbReference type="SUPFAM" id="SSF103473">
    <property type="entry name" value="MFS general substrate transporter"/>
    <property type="match status" value="1"/>
</dbReference>
<feature type="compositionally biased region" description="Basic and acidic residues" evidence="5">
    <location>
        <begin position="1"/>
        <end position="15"/>
    </location>
</feature>
<feature type="transmembrane region" description="Helical" evidence="6">
    <location>
        <begin position="194"/>
        <end position="218"/>
    </location>
</feature>
<feature type="transmembrane region" description="Helical" evidence="6">
    <location>
        <begin position="509"/>
        <end position="527"/>
    </location>
</feature>
<feature type="transmembrane region" description="Helical" evidence="6">
    <location>
        <begin position="224"/>
        <end position="242"/>
    </location>
</feature>
<feature type="transmembrane region" description="Helical" evidence="6">
    <location>
        <begin position="346"/>
        <end position="364"/>
    </location>
</feature>
<evidence type="ECO:0000256" key="3">
    <source>
        <dbReference type="ARBA" id="ARBA00022989"/>
    </source>
</evidence>
<feature type="transmembrane region" description="Helical" evidence="6">
    <location>
        <begin position="476"/>
        <end position="497"/>
    </location>
</feature>
<dbReference type="PROSITE" id="PS00217">
    <property type="entry name" value="SUGAR_TRANSPORT_2"/>
    <property type="match status" value="1"/>
</dbReference>
<dbReference type="EMBL" id="HBUF01147300">
    <property type="protein sequence ID" value="CAG6647493.1"/>
    <property type="molecule type" value="Transcribed_RNA"/>
</dbReference>
<dbReference type="InterPro" id="IPR020846">
    <property type="entry name" value="MFS_dom"/>
</dbReference>
<evidence type="ECO:0000256" key="6">
    <source>
        <dbReference type="SAM" id="Phobius"/>
    </source>
</evidence>
<evidence type="ECO:0000256" key="1">
    <source>
        <dbReference type="ARBA" id="ARBA00004141"/>
    </source>
</evidence>
<sequence>MNSSKENKSSLHSPDDGPPTLTGGEDVFIQVSNLRKAVPQFIATMAQSLLLLSIGMLVASPTIVIGALHRSINGTHQVNVSSTKENVNGTQSSEHVETLFFTDAQAAWFGSILLLCQPVGSIASCFVQGYLGRRKSMILVNLPLILGWYLLYLGESVEMLFTSAIISGLAIGFMEAPTLAYIGEVSEPRLRGTFTSILNTHVCIGHLLEFLIGCAVGQENWRTAMLISIIVPVLTILIIYQIPESPVWLLSKGRKQEALESLCWLRGWVEEKAVEKEFQSFVKYNELSQRPVTRENDNNIYKQVPTKAYINANGAEVIPAESIHPPKKACILKLSDIFRPAFIRPLRLILMYMFFTHMASLNAIRPYMIETFGFLGLPIEPLRVTVMTASVQLAGGLSCIFLVHKLGKRFLSLVSMSCCSICIISIGIYTLYKDDINQSWIPLVLFAVMFYSLNLAVSPIPWMLVSEMFPQRGRGAGGGISAAFFYTGAFITSFTYIDLRNLLHPHGVFLLYGIMASIGVVFVYFCLPETEGRTLAEIETYFVKHRFLTTKKYCSPVQSRTLP</sequence>
<accession>A0A8D8W6D7</accession>
<feature type="transmembrane region" description="Helical" evidence="6">
    <location>
        <begin position="106"/>
        <end position="131"/>
    </location>
</feature>
<evidence type="ECO:0000259" key="7">
    <source>
        <dbReference type="PROSITE" id="PS50850"/>
    </source>
</evidence>
<reference evidence="8" key="1">
    <citation type="submission" date="2021-05" db="EMBL/GenBank/DDBJ databases">
        <authorList>
            <person name="Alioto T."/>
            <person name="Alioto T."/>
            <person name="Gomez Garrido J."/>
        </authorList>
    </citation>
    <scope>NUCLEOTIDE SEQUENCE</scope>
</reference>
<feature type="domain" description="Major facilitator superfamily (MFS) profile" evidence="7">
    <location>
        <begin position="48"/>
        <end position="531"/>
    </location>
</feature>
<dbReference type="PANTHER" id="PTHR48021">
    <property type="match status" value="1"/>
</dbReference>
<dbReference type="AlphaFoldDB" id="A0A8D8W6D7"/>
<dbReference type="Gene3D" id="1.20.1250.20">
    <property type="entry name" value="MFS general substrate transporter like domains"/>
    <property type="match status" value="1"/>
</dbReference>